<gene>
    <name evidence="3" type="ORF">MUY27_12780</name>
</gene>
<feature type="signal peptide" evidence="1">
    <location>
        <begin position="1"/>
        <end position="23"/>
    </location>
</feature>
<dbReference type="Proteomes" id="UP001139450">
    <property type="component" value="Unassembled WGS sequence"/>
</dbReference>
<dbReference type="Pfam" id="PF02469">
    <property type="entry name" value="Fasciclin"/>
    <property type="match status" value="1"/>
</dbReference>
<dbReference type="Gene3D" id="2.30.180.10">
    <property type="entry name" value="FAS1 domain"/>
    <property type="match status" value="1"/>
</dbReference>
<dbReference type="PANTHER" id="PTHR10900:SF77">
    <property type="entry name" value="FI19380P1"/>
    <property type="match status" value="1"/>
</dbReference>
<evidence type="ECO:0000313" key="3">
    <source>
        <dbReference type="EMBL" id="MCJ8210585.1"/>
    </source>
</evidence>
<evidence type="ECO:0000313" key="4">
    <source>
        <dbReference type="Proteomes" id="UP001139450"/>
    </source>
</evidence>
<accession>A0A9X2BAA3</accession>
<proteinExistence type="predicted"/>
<feature type="domain" description="FAS1" evidence="2">
    <location>
        <begin position="49"/>
        <end position="192"/>
    </location>
</feature>
<protein>
    <submittedName>
        <fullName evidence="3">Fasciclin domain-containing protein</fullName>
    </submittedName>
</protein>
<dbReference type="SMART" id="SM00554">
    <property type="entry name" value="FAS1"/>
    <property type="match status" value="1"/>
</dbReference>
<dbReference type="FunFam" id="2.30.180.10:FF:000032">
    <property type="entry name" value="Fasciclin domain-containing protein, putative"/>
    <property type="match status" value="1"/>
</dbReference>
<dbReference type="AlphaFoldDB" id="A0A9X2BAA3"/>
<dbReference type="InterPro" id="IPR050904">
    <property type="entry name" value="Adhesion/Biosynth-related"/>
</dbReference>
<dbReference type="RefSeq" id="WP_245130424.1">
    <property type="nucleotide sequence ID" value="NZ_JALJEJ010000005.1"/>
</dbReference>
<dbReference type="SUPFAM" id="SSF82153">
    <property type="entry name" value="FAS1 domain"/>
    <property type="match status" value="1"/>
</dbReference>
<evidence type="ECO:0000256" key="1">
    <source>
        <dbReference type="SAM" id="SignalP"/>
    </source>
</evidence>
<reference evidence="3" key="1">
    <citation type="submission" date="2022-04" db="EMBL/GenBank/DDBJ databases">
        <title>Mucilaginibacter sp. RS28 isolated from freshwater.</title>
        <authorList>
            <person name="Ko S.-R."/>
        </authorList>
    </citation>
    <scope>NUCLEOTIDE SEQUENCE</scope>
    <source>
        <strain evidence="3">RS28</strain>
    </source>
</reference>
<comment type="caution">
    <text evidence="3">The sequence shown here is derived from an EMBL/GenBank/DDBJ whole genome shotgun (WGS) entry which is preliminary data.</text>
</comment>
<keyword evidence="4" id="KW-1185">Reference proteome</keyword>
<organism evidence="3 4">
    <name type="scientific">Mucilaginibacter straminoryzae</name>
    <dbReference type="NCBI Taxonomy" id="2932774"/>
    <lineage>
        <taxon>Bacteria</taxon>
        <taxon>Pseudomonadati</taxon>
        <taxon>Bacteroidota</taxon>
        <taxon>Sphingobacteriia</taxon>
        <taxon>Sphingobacteriales</taxon>
        <taxon>Sphingobacteriaceae</taxon>
        <taxon>Mucilaginibacter</taxon>
    </lineage>
</organism>
<evidence type="ECO:0000259" key="2">
    <source>
        <dbReference type="PROSITE" id="PS50213"/>
    </source>
</evidence>
<sequence length="195" mass="19857">MKKSLLIVAASVSVCFTALNASAQTAQDTTKKTTTTTTTTTTTPAVNATQDLSVLLASSSDFSMAAGAVKAAGLETALQAAGPYTIFAPNNAAFSKIPQGKLDSLMKDPAKLTSVLKGHVVVGHYTKAEIIKALTAGKGKATVTTIDGQTLTLSVSPNKTLQITNAAGNSAEVSLYDLMATNGVINGINGVLLPK</sequence>
<dbReference type="InterPro" id="IPR036378">
    <property type="entry name" value="FAS1_dom_sf"/>
</dbReference>
<name>A0A9X2BAA3_9SPHI</name>
<dbReference type="InterPro" id="IPR000782">
    <property type="entry name" value="FAS1_domain"/>
</dbReference>
<dbReference type="PROSITE" id="PS50213">
    <property type="entry name" value="FAS1"/>
    <property type="match status" value="1"/>
</dbReference>
<dbReference type="EMBL" id="JALJEJ010000005">
    <property type="protein sequence ID" value="MCJ8210585.1"/>
    <property type="molecule type" value="Genomic_DNA"/>
</dbReference>
<dbReference type="PANTHER" id="PTHR10900">
    <property type="entry name" value="PERIOSTIN-RELATED"/>
    <property type="match status" value="1"/>
</dbReference>
<feature type="chain" id="PRO_5040776918" evidence="1">
    <location>
        <begin position="24"/>
        <end position="195"/>
    </location>
</feature>
<keyword evidence="1" id="KW-0732">Signal</keyword>